<dbReference type="Pfam" id="PF00126">
    <property type="entry name" value="HTH_1"/>
    <property type="match status" value="1"/>
</dbReference>
<dbReference type="Gene3D" id="1.10.10.10">
    <property type="entry name" value="Winged helix-like DNA-binding domain superfamily/Winged helix DNA-binding domain"/>
    <property type="match status" value="1"/>
</dbReference>
<keyword evidence="3" id="KW-0238">DNA-binding</keyword>
<dbReference type="InterPro" id="IPR036388">
    <property type="entry name" value="WH-like_DNA-bd_sf"/>
</dbReference>
<feature type="region of interest" description="Disordered" evidence="5">
    <location>
        <begin position="167"/>
        <end position="204"/>
    </location>
</feature>
<dbReference type="InterPro" id="IPR000847">
    <property type="entry name" value="LysR_HTH_N"/>
</dbReference>
<dbReference type="PANTHER" id="PTHR30346">
    <property type="entry name" value="TRANSCRIPTIONAL DUAL REGULATOR HCAR-RELATED"/>
    <property type="match status" value="1"/>
</dbReference>
<evidence type="ECO:0000256" key="4">
    <source>
        <dbReference type="ARBA" id="ARBA00023163"/>
    </source>
</evidence>
<dbReference type="PRINTS" id="PR00039">
    <property type="entry name" value="HTHLYSR"/>
</dbReference>
<protein>
    <submittedName>
        <fullName evidence="7">LysR family transcriptional regulator</fullName>
    </submittedName>
</protein>
<dbReference type="RefSeq" id="WP_344003403.1">
    <property type="nucleotide sequence ID" value="NZ_BAAAMY010000001.1"/>
</dbReference>
<comment type="caution">
    <text evidence="7">The sequence shown here is derived from an EMBL/GenBank/DDBJ whole genome shotgun (WGS) entry which is preliminary data.</text>
</comment>
<reference evidence="8" key="1">
    <citation type="journal article" date="2019" name="Int. J. Syst. Evol. Microbiol.">
        <title>The Global Catalogue of Microorganisms (GCM) 10K type strain sequencing project: providing services to taxonomists for standard genome sequencing and annotation.</title>
        <authorList>
            <consortium name="The Broad Institute Genomics Platform"/>
            <consortium name="The Broad Institute Genome Sequencing Center for Infectious Disease"/>
            <person name="Wu L."/>
            <person name="Ma J."/>
        </authorList>
    </citation>
    <scope>NUCLEOTIDE SEQUENCE [LARGE SCALE GENOMIC DNA]</scope>
    <source>
        <strain evidence="8">JCM 14046</strain>
    </source>
</reference>
<evidence type="ECO:0000256" key="3">
    <source>
        <dbReference type="ARBA" id="ARBA00023125"/>
    </source>
</evidence>
<evidence type="ECO:0000313" key="7">
    <source>
        <dbReference type="EMBL" id="GAA1907595.1"/>
    </source>
</evidence>
<evidence type="ECO:0000256" key="1">
    <source>
        <dbReference type="ARBA" id="ARBA00009437"/>
    </source>
</evidence>
<proteinExistence type="inferred from homology"/>
<dbReference type="PROSITE" id="PS50931">
    <property type="entry name" value="HTH_LYSR"/>
    <property type="match status" value="1"/>
</dbReference>
<dbReference type="PANTHER" id="PTHR30346:SF0">
    <property type="entry name" value="HCA OPERON TRANSCRIPTIONAL ACTIVATOR HCAR"/>
    <property type="match status" value="1"/>
</dbReference>
<organism evidence="7 8">
    <name type="scientific">Nocardioides lentus</name>
    <dbReference type="NCBI Taxonomy" id="338077"/>
    <lineage>
        <taxon>Bacteria</taxon>
        <taxon>Bacillati</taxon>
        <taxon>Actinomycetota</taxon>
        <taxon>Actinomycetes</taxon>
        <taxon>Propionibacteriales</taxon>
        <taxon>Nocardioidaceae</taxon>
        <taxon>Nocardioides</taxon>
    </lineage>
</organism>
<evidence type="ECO:0000259" key="6">
    <source>
        <dbReference type="PROSITE" id="PS50931"/>
    </source>
</evidence>
<dbReference type="InterPro" id="IPR036390">
    <property type="entry name" value="WH_DNA-bd_sf"/>
</dbReference>
<keyword evidence="4" id="KW-0804">Transcription</keyword>
<dbReference type="Proteomes" id="UP001501612">
    <property type="component" value="Unassembled WGS sequence"/>
</dbReference>
<keyword evidence="8" id="KW-1185">Reference proteome</keyword>
<sequence>MSKTESVTLMRERYNRSVDLLLHLRAWCAVVDQRSFTRAAAELGVPQPVVSRRVAALEKHLGGRLVVRDPRGVVPTDRGRAVLPHARDLVVRADQLLDLGRAVGSALTVWLPEGAPARGLVPVRAAAEQVGLDVSFEVAGPDDRSAAVARAGGGVALVPCSPDEADLGGPLGVAAPPDRSDPADPAGPGPAGGHAATRAGSAPGRLHLDQLRRHRGETGRPRRLHLGAEDDRPWVRDVVRRAAARAGLAPGQVVVGRATLTVVADVLARGDLWLCTPGEAAAHDLVWREVADLPVARGYRLAVGRGAAASVGAAERRGLVATLGPALGLALGPAASAERRP</sequence>
<evidence type="ECO:0000313" key="8">
    <source>
        <dbReference type="Proteomes" id="UP001501612"/>
    </source>
</evidence>
<name>A0ABP5A988_9ACTN</name>
<dbReference type="SUPFAM" id="SSF46785">
    <property type="entry name" value="Winged helix' DNA-binding domain"/>
    <property type="match status" value="1"/>
</dbReference>
<keyword evidence="2" id="KW-0805">Transcription regulation</keyword>
<accession>A0ABP5A988</accession>
<gene>
    <name evidence="7" type="ORF">GCM10009737_05560</name>
</gene>
<comment type="similarity">
    <text evidence="1">Belongs to the LysR transcriptional regulatory family.</text>
</comment>
<dbReference type="EMBL" id="BAAAMY010000001">
    <property type="protein sequence ID" value="GAA1907595.1"/>
    <property type="molecule type" value="Genomic_DNA"/>
</dbReference>
<evidence type="ECO:0000256" key="5">
    <source>
        <dbReference type="SAM" id="MobiDB-lite"/>
    </source>
</evidence>
<evidence type="ECO:0000256" key="2">
    <source>
        <dbReference type="ARBA" id="ARBA00023015"/>
    </source>
</evidence>
<feature type="domain" description="HTH lysR-type" evidence="6">
    <location>
        <begin position="23"/>
        <end position="76"/>
    </location>
</feature>